<evidence type="ECO:0000313" key="2">
    <source>
        <dbReference type="Proteomes" id="UP000649617"/>
    </source>
</evidence>
<name>A0A812R1K7_SYMPI</name>
<evidence type="ECO:0000313" key="1">
    <source>
        <dbReference type="EMBL" id="CAE7414475.1"/>
    </source>
</evidence>
<accession>A0A812R1K7</accession>
<protein>
    <submittedName>
        <fullName evidence="1">Uncharacterized protein</fullName>
    </submittedName>
</protein>
<dbReference type="Proteomes" id="UP000649617">
    <property type="component" value="Unassembled WGS sequence"/>
</dbReference>
<dbReference type="AlphaFoldDB" id="A0A812R1K7"/>
<gene>
    <name evidence="1" type="ORF">SPIL2461_LOCUS10219</name>
</gene>
<sequence length="70" mass="7798">MAPKRGKAADKATQEDYESMTLAVLKSKAQELGIVQSGTKKDGTALRTASLCERMYRIARWTSIDRHEVV</sequence>
<organism evidence="1 2">
    <name type="scientific">Symbiodinium pilosum</name>
    <name type="common">Dinoflagellate</name>
    <dbReference type="NCBI Taxonomy" id="2952"/>
    <lineage>
        <taxon>Eukaryota</taxon>
        <taxon>Sar</taxon>
        <taxon>Alveolata</taxon>
        <taxon>Dinophyceae</taxon>
        <taxon>Suessiales</taxon>
        <taxon>Symbiodiniaceae</taxon>
        <taxon>Symbiodinium</taxon>
    </lineage>
</organism>
<comment type="caution">
    <text evidence="1">The sequence shown here is derived from an EMBL/GenBank/DDBJ whole genome shotgun (WGS) entry which is preliminary data.</text>
</comment>
<keyword evidence="2" id="KW-1185">Reference proteome</keyword>
<proteinExistence type="predicted"/>
<reference evidence="1" key="1">
    <citation type="submission" date="2021-02" db="EMBL/GenBank/DDBJ databases">
        <authorList>
            <person name="Dougan E. K."/>
            <person name="Rhodes N."/>
            <person name="Thang M."/>
            <person name="Chan C."/>
        </authorList>
    </citation>
    <scope>NUCLEOTIDE SEQUENCE</scope>
</reference>
<dbReference type="EMBL" id="CAJNIZ010018702">
    <property type="protein sequence ID" value="CAE7414475.1"/>
    <property type="molecule type" value="Genomic_DNA"/>
</dbReference>